<name>A0A1G9XSE0_9FLAO</name>
<organism evidence="2 3">
    <name type="scientific">Kriegella aquimaris</name>
    <dbReference type="NCBI Taxonomy" id="192904"/>
    <lineage>
        <taxon>Bacteria</taxon>
        <taxon>Pseudomonadati</taxon>
        <taxon>Bacteroidota</taxon>
        <taxon>Flavobacteriia</taxon>
        <taxon>Flavobacteriales</taxon>
        <taxon>Flavobacteriaceae</taxon>
        <taxon>Kriegella</taxon>
    </lineage>
</organism>
<dbReference type="STRING" id="192904.SAMN04488514_1192"/>
<evidence type="ECO:0000313" key="2">
    <source>
        <dbReference type="EMBL" id="SDM99742.1"/>
    </source>
</evidence>
<keyword evidence="3" id="KW-1185">Reference proteome</keyword>
<feature type="region of interest" description="Disordered" evidence="1">
    <location>
        <begin position="116"/>
        <end position="143"/>
    </location>
</feature>
<accession>A0A1G9XSE0</accession>
<dbReference type="AlphaFoldDB" id="A0A1G9XSE0"/>
<reference evidence="2 3" key="1">
    <citation type="submission" date="2016-10" db="EMBL/GenBank/DDBJ databases">
        <authorList>
            <person name="de Groot N.N."/>
        </authorList>
    </citation>
    <scope>NUCLEOTIDE SEQUENCE [LARGE SCALE GENOMIC DNA]</scope>
    <source>
        <strain evidence="2 3">DSM 19886</strain>
    </source>
</reference>
<dbReference type="Proteomes" id="UP000199440">
    <property type="component" value="Unassembled WGS sequence"/>
</dbReference>
<proteinExistence type="predicted"/>
<evidence type="ECO:0000313" key="3">
    <source>
        <dbReference type="Proteomes" id="UP000199440"/>
    </source>
</evidence>
<evidence type="ECO:0000256" key="1">
    <source>
        <dbReference type="SAM" id="MobiDB-lite"/>
    </source>
</evidence>
<protein>
    <submittedName>
        <fullName evidence="2">Uncharacterized protein</fullName>
    </submittedName>
</protein>
<sequence>MGFGRNRVQGMYFTRSLKSGHMSIPGFCNGLIRFLSRFRNCFRPVLGLHPRLINLFRLYAEAISPKSALAAGIPFLVMIWSKPSRNYGIVSWSRRAVLQVPVVFYRSPGLRYPYPVHGPEKDKHHRAGTGQQGDAPRGDSLQY</sequence>
<gene>
    <name evidence="2" type="ORF">SAMN04488514_1192</name>
</gene>
<dbReference type="EMBL" id="FNGV01000019">
    <property type="protein sequence ID" value="SDM99742.1"/>
    <property type="molecule type" value="Genomic_DNA"/>
</dbReference>